<dbReference type="RefSeq" id="WP_052820472.1">
    <property type="nucleotide sequence ID" value="NZ_CP039909.1"/>
</dbReference>
<feature type="transmembrane region" description="Helical" evidence="7">
    <location>
        <begin position="144"/>
        <end position="167"/>
    </location>
</feature>
<feature type="transmembrane region" description="Helical" evidence="7">
    <location>
        <begin position="293"/>
        <end position="316"/>
    </location>
</feature>
<dbReference type="InterPro" id="IPR000326">
    <property type="entry name" value="PAP2/HPO"/>
</dbReference>
<dbReference type="EMBL" id="CP039909">
    <property type="protein sequence ID" value="QCM03685.1"/>
    <property type="molecule type" value="Genomic_DNA"/>
</dbReference>
<sequence length="660" mass="70183">MSGYIQSITSLIAQNPNLAGVLVFLIAASESIAVIGAIIPGTAILIGVGAVVGLGHLGLWPILVWATLGAIAGDSFSYWLGGHYRGRLHEVWPFSRSPETLAKGEAFFSRHGGKSVAIGRFVPVLRSIIPMIAGALGMPAKRFYIVNIASALAWAPAHILPGALVGASLGFLNRISSRLAIAIILLLLGAVAIGWLARFVLLRLLPFIDGLRLRAVMLLEPRPPTVTRKLLLEILSPSPHIRNILPLGIFLALAVVTFVTLVAAVADRGSLALSDAAISHFIQGLRTGWGDHIMVVITSLGDTVMITAVALTVLCWLSWRRAWALAGGLALTLLLASAFSSLLKGWMGVPRPIALYEGVQVFSFPSGHATMSAALYGAIGWMTAMSVRAPWRPWILGGLGALVGMIAVSRIYLAAHWPSDVAGGLLFGFGIAAAFGLVFRRAQLATVQPIRLLAIAATVIITFGTWHAVTTHARGLAAYAVPPSSNRSIARAAWLADGWAALPLYRTDFEGEEEEPFLIQWAGTVDDLRQRLLVGGWVDAVPLNLSTASNFLTANPLAVQVPVLPFFHEGRPSVLSMVHVASSPNLRLVLRGWRSGIDVDGKGPVLLVSILSEEIVHPLRFATVPVQESSTKAGERIYLEGLTGTQKLTAAGQAVFLAPL</sequence>
<feature type="transmembrane region" description="Helical" evidence="7">
    <location>
        <begin position="58"/>
        <end position="80"/>
    </location>
</feature>
<feature type="transmembrane region" description="Helical" evidence="7">
    <location>
        <begin position="394"/>
        <end position="415"/>
    </location>
</feature>
<reference evidence="9 10" key="1">
    <citation type="submission" date="2019-04" db="EMBL/GenBank/DDBJ databases">
        <title>Complete genome sequence of Agrobacterium tumefaciens CFBP6624.</title>
        <authorList>
            <person name="Haryono M."/>
            <person name="Lin Y.-C."/>
            <person name="Lai E.-M."/>
            <person name="Kuo C.-H."/>
        </authorList>
    </citation>
    <scope>NUCLEOTIDE SEQUENCE [LARGE SCALE GENOMIC DNA]</scope>
    <source>
        <strain evidence="9 10">CFBP6624</strain>
        <plasmid evidence="10">patcfbp6624</plasmid>
    </source>
</reference>
<comment type="similarity">
    <text evidence="2">Belongs to the DedA family.</text>
</comment>
<feature type="transmembrane region" description="Helical" evidence="7">
    <location>
        <begin position="244"/>
        <end position="266"/>
    </location>
</feature>
<evidence type="ECO:0000256" key="2">
    <source>
        <dbReference type="ARBA" id="ARBA00010792"/>
    </source>
</evidence>
<dbReference type="SUPFAM" id="SSF48317">
    <property type="entry name" value="Acid phosphatase/Vanadium-dependent haloperoxidase"/>
    <property type="match status" value="1"/>
</dbReference>
<name>A0AAE6BS73_AGRTU</name>
<comment type="subcellular location">
    <subcellularLocation>
        <location evidence="1">Cell membrane</location>
        <topology evidence="1">Multi-pass membrane protein</topology>
    </subcellularLocation>
</comment>
<feature type="transmembrane region" description="Helical" evidence="7">
    <location>
        <begin position="421"/>
        <end position="439"/>
    </location>
</feature>
<dbReference type="CDD" id="cd03392">
    <property type="entry name" value="PAP2_like_2"/>
    <property type="match status" value="1"/>
</dbReference>
<proteinExistence type="inferred from homology"/>
<evidence type="ECO:0000256" key="6">
    <source>
        <dbReference type="ARBA" id="ARBA00023136"/>
    </source>
</evidence>
<evidence type="ECO:0000256" key="4">
    <source>
        <dbReference type="ARBA" id="ARBA00022692"/>
    </source>
</evidence>
<feature type="transmembrane region" description="Helical" evidence="7">
    <location>
        <begin position="362"/>
        <end position="382"/>
    </location>
</feature>
<keyword evidence="6 7" id="KW-0472">Membrane</keyword>
<feature type="domain" description="Phosphatidic acid phosphatase type 2/haloperoxidase" evidence="8">
    <location>
        <begin position="326"/>
        <end position="436"/>
    </location>
</feature>
<dbReference type="PANTHER" id="PTHR30353:SF15">
    <property type="entry name" value="INNER MEMBRANE PROTEIN YABI"/>
    <property type="match status" value="1"/>
</dbReference>
<dbReference type="Proteomes" id="UP000298646">
    <property type="component" value="Plasmid pAtCFBP6624"/>
</dbReference>
<feature type="transmembrane region" description="Helical" evidence="7">
    <location>
        <begin position="179"/>
        <end position="205"/>
    </location>
</feature>
<evidence type="ECO:0000259" key="8">
    <source>
        <dbReference type="SMART" id="SM00014"/>
    </source>
</evidence>
<dbReference type="InterPro" id="IPR032818">
    <property type="entry name" value="DedA-like"/>
</dbReference>
<evidence type="ECO:0000256" key="7">
    <source>
        <dbReference type="SAM" id="Phobius"/>
    </source>
</evidence>
<dbReference type="GO" id="GO:0005886">
    <property type="term" value="C:plasma membrane"/>
    <property type="evidence" value="ECO:0007669"/>
    <property type="project" value="UniProtKB-SubCell"/>
</dbReference>
<dbReference type="Pfam" id="PF09335">
    <property type="entry name" value="VTT_dom"/>
    <property type="match status" value="1"/>
</dbReference>
<gene>
    <name evidence="9" type="ORF">CFBP6624_26270</name>
</gene>
<keyword evidence="3" id="KW-1003">Cell membrane</keyword>
<geneLocation type="plasmid" evidence="10">
    <name>patcfbp6624</name>
</geneLocation>
<evidence type="ECO:0000256" key="1">
    <source>
        <dbReference type="ARBA" id="ARBA00004651"/>
    </source>
</evidence>
<accession>A0AAE6BS73</accession>
<dbReference type="InterPro" id="IPR025902">
    <property type="entry name" value="LssY-like-C_dom"/>
</dbReference>
<organism evidence="9 10">
    <name type="scientific">Agrobacterium tumefaciens</name>
    <dbReference type="NCBI Taxonomy" id="358"/>
    <lineage>
        <taxon>Bacteria</taxon>
        <taxon>Pseudomonadati</taxon>
        <taxon>Pseudomonadota</taxon>
        <taxon>Alphaproteobacteria</taxon>
        <taxon>Hyphomicrobiales</taxon>
        <taxon>Rhizobiaceae</taxon>
        <taxon>Rhizobium/Agrobacterium group</taxon>
        <taxon>Agrobacterium</taxon>
        <taxon>Agrobacterium tumefaciens complex</taxon>
    </lineage>
</organism>
<evidence type="ECO:0000313" key="9">
    <source>
        <dbReference type="EMBL" id="QCM03685.1"/>
    </source>
</evidence>
<dbReference type="InterPro" id="IPR036938">
    <property type="entry name" value="PAP2/HPO_sf"/>
</dbReference>
<evidence type="ECO:0000313" key="10">
    <source>
        <dbReference type="Proteomes" id="UP000298646"/>
    </source>
</evidence>
<dbReference type="Pfam" id="PF01569">
    <property type="entry name" value="PAP2"/>
    <property type="match status" value="1"/>
</dbReference>
<dbReference type="Gene3D" id="1.20.144.10">
    <property type="entry name" value="Phosphatidic acid phosphatase type 2/haloperoxidase"/>
    <property type="match status" value="2"/>
</dbReference>
<dbReference type="AlphaFoldDB" id="A0AAE6BS73"/>
<dbReference type="SMART" id="SM00014">
    <property type="entry name" value="acidPPc"/>
    <property type="match status" value="1"/>
</dbReference>
<feature type="transmembrane region" description="Helical" evidence="7">
    <location>
        <begin position="323"/>
        <end position="342"/>
    </location>
</feature>
<dbReference type="PANTHER" id="PTHR30353">
    <property type="entry name" value="INNER MEMBRANE PROTEIN DEDA-RELATED"/>
    <property type="match status" value="1"/>
</dbReference>
<protein>
    <submittedName>
        <fullName evidence="9">Phosphatase PAP2 family protein</fullName>
    </submittedName>
</protein>
<dbReference type="InterPro" id="IPR032816">
    <property type="entry name" value="VTT_dom"/>
</dbReference>
<keyword evidence="9" id="KW-0614">Plasmid</keyword>
<feature type="transmembrane region" description="Helical" evidence="7">
    <location>
        <begin position="21"/>
        <end position="52"/>
    </location>
</feature>
<feature type="transmembrane region" description="Helical" evidence="7">
    <location>
        <begin position="451"/>
        <end position="469"/>
    </location>
</feature>
<evidence type="ECO:0000256" key="3">
    <source>
        <dbReference type="ARBA" id="ARBA00022475"/>
    </source>
</evidence>
<keyword evidence="4 7" id="KW-0812">Transmembrane</keyword>
<evidence type="ECO:0000256" key="5">
    <source>
        <dbReference type="ARBA" id="ARBA00022989"/>
    </source>
</evidence>
<dbReference type="Pfam" id="PF14067">
    <property type="entry name" value="LssY_C"/>
    <property type="match status" value="1"/>
</dbReference>
<keyword evidence="5 7" id="KW-1133">Transmembrane helix</keyword>